<dbReference type="EMBL" id="JACHIN010000016">
    <property type="protein sequence ID" value="MBB5083176.1"/>
    <property type="molecule type" value="Genomic_DNA"/>
</dbReference>
<organism evidence="1 2">
    <name type="scientific">Nonomuraea endophytica</name>
    <dbReference type="NCBI Taxonomy" id="714136"/>
    <lineage>
        <taxon>Bacteria</taxon>
        <taxon>Bacillati</taxon>
        <taxon>Actinomycetota</taxon>
        <taxon>Actinomycetes</taxon>
        <taxon>Streptosporangiales</taxon>
        <taxon>Streptosporangiaceae</taxon>
        <taxon>Nonomuraea</taxon>
    </lineage>
</organism>
<evidence type="ECO:0000313" key="1">
    <source>
        <dbReference type="EMBL" id="MBB5083176.1"/>
    </source>
</evidence>
<accession>A0A7W8ABG4</accession>
<sequence length="63" mass="6540">MPVASLQPVLDDGKVIAWRTCDLAGRAMRIAASGSDTGHAIGSTTVPHPAYSMLGHIAPNINE</sequence>
<keyword evidence="2" id="KW-1185">Reference proteome</keyword>
<dbReference type="RefSeq" id="WP_184972038.1">
    <property type="nucleotide sequence ID" value="NZ_JACHIN010000016.1"/>
</dbReference>
<proteinExistence type="predicted"/>
<dbReference type="AlphaFoldDB" id="A0A7W8ABG4"/>
<gene>
    <name evidence="1" type="ORF">HNR40_008679</name>
</gene>
<evidence type="ECO:0000313" key="2">
    <source>
        <dbReference type="Proteomes" id="UP000568380"/>
    </source>
</evidence>
<dbReference type="Proteomes" id="UP000568380">
    <property type="component" value="Unassembled WGS sequence"/>
</dbReference>
<comment type="caution">
    <text evidence="1">The sequence shown here is derived from an EMBL/GenBank/DDBJ whole genome shotgun (WGS) entry which is preliminary data.</text>
</comment>
<reference evidence="1 2" key="1">
    <citation type="submission" date="2020-08" db="EMBL/GenBank/DDBJ databases">
        <title>Genomic Encyclopedia of Type Strains, Phase IV (KMG-IV): sequencing the most valuable type-strain genomes for metagenomic binning, comparative biology and taxonomic classification.</title>
        <authorList>
            <person name="Goeker M."/>
        </authorList>
    </citation>
    <scope>NUCLEOTIDE SEQUENCE [LARGE SCALE GENOMIC DNA]</scope>
    <source>
        <strain evidence="1 2">DSM 45385</strain>
    </source>
</reference>
<name>A0A7W8ABG4_9ACTN</name>
<protein>
    <submittedName>
        <fullName evidence="1">Uncharacterized protein</fullName>
    </submittedName>
</protein>